<dbReference type="InterPro" id="IPR033954">
    <property type="entry name" value="DiS-bond_Isoase_DsbC/G"/>
</dbReference>
<dbReference type="Gene3D" id="3.10.450.70">
    <property type="entry name" value="Disulphide bond isomerase, DsbC/G, N-terminal"/>
    <property type="match status" value="1"/>
</dbReference>
<name>A0A1B4V3C6_9GAMM</name>
<dbReference type="KEGG" id="sva:SVA_1504"/>
<reference evidence="10 11" key="1">
    <citation type="submission" date="2015-08" db="EMBL/GenBank/DDBJ databases">
        <title>Complete genome sequence of Sulfurifustis variabilis.</title>
        <authorList>
            <person name="Miura A."/>
            <person name="Kojima H."/>
            <person name="Fukui M."/>
        </authorList>
    </citation>
    <scope>NUCLEOTIDE SEQUENCE [LARGE SCALE GENOMIC DNA]</scope>
    <source>
        <strain evidence="11">skN76</strain>
    </source>
</reference>
<feature type="chain" id="PRO_5010000050" description="Thiol:disulfide interchange protein" evidence="7">
    <location>
        <begin position="20"/>
        <end position="244"/>
    </location>
</feature>
<evidence type="ECO:0000259" key="9">
    <source>
        <dbReference type="Pfam" id="PF13098"/>
    </source>
</evidence>
<dbReference type="EMBL" id="AP014936">
    <property type="protein sequence ID" value="BAU48066.1"/>
    <property type="molecule type" value="Genomic_DNA"/>
</dbReference>
<accession>A0A1B4V3C6</accession>
<evidence type="ECO:0000259" key="8">
    <source>
        <dbReference type="Pfam" id="PF10411"/>
    </source>
</evidence>
<dbReference type="Proteomes" id="UP000218899">
    <property type="component" value="Chromosome"/>
</dbReference>
<keyword evidence="4 7" id="KW-0574">Periplasm</keyword>
<evidence type="ECO:0000256" key="1">
    <source>
        <dbReference type="ARBA" id="ARBA00004418"/>
    </source>
</evidence>
<comment type="subcellular location">
    <subcellularLocation>
        <location evidence="1 7">Periplasm</location>
    </subcellularLocation>
</comment>
<dbReference type="SUPFAM" id="SSF52833">
    <property type="entry name" value="Thioredoxin-like"/>
    <property type="match status" value="1"/>
</dbReference>
<evidence type="ECO:0000313" key="10">
    <source>
        <dbReference type="EMBL" id="BAU48066.1"/>
    </source>
</evidence>
<comment type="similarity">
    <text evidence="2 7">Belongs to the thioredoxin family. DsbC subfamily.</text>
</comment>
<sequence>MLRRLLVVLLSLLPVLGYASGDIQAVKDQLTKAFPDVPVDKLRPSVLPGFYELEVEAQLVYVSTDGKYVFFGDVVDLQTRKNLTETWRQQTAARMIEEVGEKNMIVIGPAKAKRTITVFTDVDCPYCARLHLEVPELNRNGVKVRYLLFPRGGVGSETYRRSVAVWCAPDRAKAVGVAKAGGKLDMKTCANPVESHYRLGERLGVSGTPTIYLDDGRKLGGYVPSAQLLAILGLNGASKTSHAR</sequence>
<keyword evidence="5" id="KW-1015">Disulfide bond</keyword>
<keyword evidence="11" id="KW-1185">Reference proteome</keyword>
<dbReference type="InterPro" id="IPR009094">
    <property type="entry name" value="DiS-bond_isomerase_DsbC/G_N_sf"/>
</dbReference>
<dbReference type="PANTHER" id="PTHR35272">
    <property type="entry name" value="THIOL:DISULFIDE INTERCHANGE PROTEIN DSBC-RELATED"/>
    <property type="match status" value="1"/>
</dbReference>
<dbReference type="PANTHER" id="PTHR35272:SF3">
    <property type="entry name" value="THIOL:DISULFIDE INTERCHANGE PROTEIN DSBC"/>
    <property type="match status" value="1"/>
</dbReference>
<dbReference type="Gene3D" id="3.40.30.10">
    <property type="entry name" value="Glutaredoxin"/>
    <property type="match status" value="1"/>
</dbReference>
<evidence type="ECO:0000256" key="6">
    <source>
        <dbReference type="ARBA" id="ARBA00023284"/>
    </source>
</evidence>
<dbReference type="Pfam" id="PF13098">
    <property type="entry name" value="Thioredoxin_2"/>
    <property type="match status" value="1"/>
</dbReference>
<comment type="function">
    <text evidence="7">Required for disulfide bond formation in some periplasmic proteins. Acts by transferring its disulfide bond to other proteins and is reduced in the process.</text>
</comment>
<feature type="signal peptide" evidence="7">
    <location>
        <begin position="1"/>
        <end position="19"/>
    </location>
</feature>
<evidence type="ECO:0000256" key="2">
    <source>
        <dbReference type="ARBA" id="ARBA00009813"/>
    </source>
</evidence>
<dbReference type="InterPro" id="IPR036249">
    <property type="entry name" value="Thioredoxin-like_sf"/>
</dbReference>
<feature type="domain" description="Thioredoxin-like fold" evidence="9">
    <location>
        <begin position="111"/>
        <end position="232"/>
    </location>
</feature>
<dbReference type="InterPro" id="IPR012336">
    <property type="entry name" value="Thioredoxin-like_fold"/>
</dbReference>
<dbReference type="AlphaFoldDB" id="A0A1B4V3C6"/>
<dbReference type="SUPFAM" id="SSF54423">
    <property type="entry name" value="DsbC/DsbG N-terminal domain-like"/>
    <property type="match status" value="1"/>
</dbReference>
<dbReference type="InterPro" id="IPR018950">
    <property type="entry name" value="DiS-bond_isomerase_DsbC/G_N"/>
</dbReference>
<evidence type="ECO:0000313" key="11">
    <source>
        <dbReference type="Proteomes" id="UP000218899"/>
    </source>
</evidence>
<proteinExistence type="inferred from homology"/>
<protein>
    <recommendedName>
        <fullName evidence="7">Thiol:disulfide interchange protein</fullName>
    </recommendedName>
</protein>
<feature type="domain" description="Disulphide bond isomerase DsbC/G N-terminal" evidence="8">
    <location>
        <begin position="21"/>
        <end position="85"/>
    </location>
</feature>
<gene>
    <name evidence="10" type="ORF">SVA_1504</name>
</gene>
<organism evidence="10 11">
    <name type="scientific">Sulfurifustis variabilis</name>
    <dbReference type="NCBI Taxonomy" id="1675686"/>
    <lineage>
        <taxon>Bacteria</taxon>
        <taxon>Pseudomonadati</taxon>
        <taxon>Pseudomonadota</taxon>
        <taxon>Gammaproteobacteria</taxon>
        <taxon>Acidiferrobacterales</taxon>
        <taxon>Acidiferrobacteraceae</taxon>
        <taxon>Sulfurifustis</taxon>
    </lineage>
</organism>
<keyword evidence="6 7" id="KW-0676">Redox-active center</keyword>
<evidence type="ECO:0000256" key="7">
    <source>
        <dbReference type="RuleBase" id="RU364038"/>
    </source>
</evidence>
<evidence type="ECO:0000256" key="5">
    <source>
        <dbReference type="ARBA" id="ARBA00023157"/>
    </source>
</evidence>
<evidence type="ECO:0000256" key="3">
    <source>
        <dbReference type="ARBA" id="ARBA00022729"/>
    </source>
</evidence>
<dbReference type="CDD" id="cd03020">
    <property type="entry name" value="DsbA_DsbC_DsbG"/>
    <property type="match status" value="1"/>
</dbReference>
<evidence type="ECO:0000256" key="4">
    <source>
        <dbReference type="ARBA" id="ARBA00022764"/>
    </source>
</evidence>
<dbReference type="GO" id="GO:0042597">
    <property type="term" value="C:periplasmic space"/>
    <property type="evidence" value="ECO:0007669"/>
    <property type="project" value="UniProtKB-SubCell"/>
</dbReference>
<dbReference type="Pfam" id="PF10411">
    <property type="entry name" value="DsbC_N"/>
    <property type="match status" value="1"/>
</dbReference>
<keyword evidence="3 7" id="KW-0732">Signal</keyword>
<dbReference type="InterPro" id="IPR051470">
    <property type="entry name" value="Thiol:disulfide_interchange"/>
</dbReference>